<comment type="caution">
    <text evidence="1">The sequence shown here is derived from an EMBL/GenBank/DDBJ whole genome shotgun (WGS) entry which is preliminary data.</text>
</comment>
<organism evidence="1 2">
    <name type="scientific">Ameca splendens</name>
    <dbReference type="NCBI Taxonomy" id="208324"/>
    <lineage>
        <taxon>Eukaryota</taxon>
        <taxon>Metazoa</taxon>
        <taxon>Chordata</taxon>
        <taxon>Craniata</taxon>
        <taxon>Vertebrata</taxon>
        <taxon>Euteleostomi</taxon>
        <taxon>Actinopterygii</taxon>
        <taxon>Neopterygii</taxon>
        <taxon>Teleostei</taxon>
        <taxon>Neoteleostei</taxon>
        <taxon>Acanthomorphata</taxon>
        <taxon>Ovalentaria</taxon>
        <taxon>Atherinomorphae</taxon>
        <taxon>Cyprinodontiformes</taxon>
        <taxon>Goodeidae</taxon>
        <taxon>Ameca</taxon>
    </lineage>
</organism>
<keyword evidence="2" id="KW-1185">Reference proteome</keyword>
<protein>
    <submittedName>
        <fullName evidence="1">Uncharacterized protein</fullName>
    </submittedName>
</protein>
<evidence type="ECO:0000313" key="2">
    <source>
        <dbReference type="Proteomes" id="UP001469553"/>
    </source>
</evidence>
<proteinExistence type="predicted"/>
<dbReference type="Proteomes" id="UP001469553">
    <property type="component" value="Unassembled WGS sequence"/>
</dbReference>
<gene>
    <name evidence="1" type="ORF">AMECASPLE_003240</name>
</gene>
<dbReference type="EMBL" id="JAHRIP010009530">
    <property type="protein sequence ID" value="MEQ2282681.1"/>
    <property type="molecule type" value="Genomic_DNA"/>
</dbReference>
<accession>A0ABV0XMH6</accession>
<sequence>MFLPYCVMKQEGQATERGSICQPFSLLSPLHVVLPAASAHLPSQSLSVRSEYHQTSECFTRSGIPSGQLLRFNILVNLKDKFETENVWLSLQSFTLKHLCRSFSPSSFFFFWKKDATQI</sequence>
<name>A0ABV0XMH6_9TELE</name>
<reference evidence="1 2" key="1">
    <citation type="submission" date="2021-06" db="EMBL/GenBank/DDBJ databases">
        <authorList>
            <person name="Palmer J.M."/>
        </authorList>
    </citation>
    <scope>NUCLEOTIDE SEQUENCE [LARGE SCALE GENOMIC DNA]</scope>
    <source>
        <strain evidence="1 2">AS_MEX2019</strain>
        <tissue evidence="1">Muscle</tissue>
    </source>
</reference>
<evidence type="ECO:0000313" key="1">
    <source>
        <dbReference type="EMBL" id="MEQ2282681.1"/>
    </source>
</evidence>